<dbReference type="InterPro" id="IPR003018">
    <property type="entry name" value="GAF"/>
</dbReference>
<dbReference type="InterPro" id="IPR001932">
    <property type="entry name" value="PPM-type_phosphatase-like_dom"/>
</dbReference>
<evidence type="ECO:0000313" key="5">
    <source>
        <dbReference type="EMBL" id="OZC03577.1"/>
    </source>
</evidence>
<protein>
    <recommendedName>
        <fullName evidence="4">PPM-type phosphatase domain-containing protein</fullName>
    </recommendedName>
</protein>
<evidence type="ECO:0000256" key="1">
    <source>
        <dbReference type="ARBA" id="ARBA00022801"/>
    </source>
</evidence>
<comment type="caution">
    <text evidence="5">The sequence shown here is derived from an EMBL/GenBank/DDBJ whole genome shotgun (WGS) entry which is preliminary data.</text>
</comment>
<evidence type="ECO:0000313" key="6">
    <source>
        <dbReference type="Proteomes" id="UP000216446"/>
    </source>
</evidence>
<dbReference type="SUPFAM" id="SSF55781">
    <property type="entry name" value="GAF domain-like"/>
    <property type="match status" value="1"/>
</dbReference>
<keyword evidence="3" id="KW-0472">Membrane</keyword>
<dbReference type="OrthoDB" id="9763484at2"/>
<feature type="transmembrane region" description="Helical" evidence="3">
    <location>
        <begin position="142"/>
        <end position="166"/>
    </location>
</feature>
<evidence type="ECO:0000256" key="2">
    <source>
        <dbReference type="SAM" id="MobiDB-lite"/>
    </source>
</evidence>
<dbReference type="SMART" id="SM00065">
    <property type="entry name" value="GAF"/>
    <property type="match status" value="1"/>
</dbReference>
<organism evidence="5 6">
    <name type="scientific">Rubricoccus marinus</name>
    <dbReference type="NCBI Taxonomy" id="716817"/>
    <lineage>
        <taxon>Bacteria</taxon>
        <taxon>Pseudomonadati</taxon>
        <taxon>Rhodothermota</taxon>
        <taxon>Rhodothermia</taxon>
        <taxon>Rhodothermales</taxon>
        <taxon>Rubricoccaceae</taxon>
        <taxon>Rubricoccus</taxon>
    </lineage>
</organism>
<dbReference type="Gene3D" id="3.60.40.10">
    <property type="entry name" value="PPM-type phosphatase domain"/>
    <property type="match status" value="1"/>
</dbReference>
<feature type="transmembrane region" description="Helical" evidence="3">
    <location>
        <begin position="33"/>
        <end position="56"/>
    </location>
</feature>
<dbReference type="EMBL" id="MQWB01000001">
    <property type="protein sequence ID" value="OZC03577.1"/>
    <property type="molecule type" value="Genomic_DNA"/>
</dbReference>
<feature type="domain" description="PPM-type phosphatase" evidence="4">
    <location>
        <begin position="508"/>
        <end position="753"/>
    </location>
</feature>
<dbReference type="InterPro" id="IPR052016">
    <property type="entry name" value="Bact_Sigma-Reg"/>
</dbReference>
<keyword evidence="3" id="KW-1133">Transmembrane helix</keyword>
<feature type="transmembrane region" description="Helical" evidence="3">
    <location>
        <begin position="178"/>
        <end position="196"/>
    </location>
</feature>
<dbReference type="Pfam" id="PF07228">
    <property type="entry name" value="SpoIIE"/>
    <property type="match status" value="1"/>
</dbReference>
<feature type="transmembrane region" description="Helical" evidence="3">
    <location>
        <begin position="62"/>
        <end position="83"/>
    </location>
</feature>
<dbReference type="InParanoid" id="A0A259U147"/>
<dbReference type="PANTHER" id="PTHR43156">
    <property type="entry name" value="STAGE II SPORULATION PROTEIN E-RELATED"/>
    <property type="match status" value="1"/>
</dbReference>
<dbReference type="AlphaFoldDB" id="A0A259U147"/>
<feature type="region of interest" description="Disordered" evidence="2">
    <location>
        <begin position="625"/>
        <end position="645"/>
    </location>
</feature>
<dbReference type="SUPFAM" id="SSF81606">
    <property type="entry name" value="PP2C-like"/>
    <property type="match status" value="1"/>
</dbReference>
<evidence type="ECO:0000259" key="4">
    <source>
        <dbReference type="PROSITE" id="PS51746"/>
    </source>
</evidence>
<dbReference type="InterPro" id="IPR036457">
    <property type="entry name" value="PPM-type-like_dom_sf"/>
</dbReference>
<dbReference type="GO" id="GO:0016791">
    <property type="term" value="F:phosphatase activity"/>
    <property type="evidence" value="ECO:0007669"/>
    <property type="project" value="TreeGrafter"/>
</dbReference>
<keyword evidence="1" id="KW-0378">Hydrolase</keyword>
<keyword evidence="3" id="KW-0812">Transmembrane</keyword>
<dbReference type="SMART" id="SM00331">
    <property type="entry name" value="PP2C_SIG"/>
    <property type="match status" value="1"/>
</dbReference>
<dbReference type="RefSeq" id="WP_094549093.1">
    <property type="nucleotide sequence ID" value="NZ_MQWB01000001.1"/>
</dbReference>
<dbReference type="PANTHER" id="PTHR43156:SF2">
    <property type="entry name" value="STAGE II SPORULATION PROTEIN E"/>
    <property type="match status" value="1"/>
</dbReference>
<feature type="transmembrane region" description="Helical" evidence="3">
    <location>
        <begin position="202"/>
        <end position="222"/>
    </location>
</feature>
<feature type="transmembrane region" description="Helical" evidence="3">
    <location>
        <begin position="234"/>
        <end position="253"/>
    </location>
</feature>
<accession>A0A259U147</accession>
<reference evidence="5 6" key="1">
    <citation type="submission" date="2016-11" db="EMBL/GenBank/DDBJ databases">
        <title>Study of marine rhodopsin-containing bacteria.</title>
        <authorList>
            <person name="Yoshizawa S."/>
            <person name="Kumagai Y."/>
            <person name="Kogure K."/>
        </authorList>
    </citation>
    <scope>NUCLEOTIDE SEQUENCE [LARGE SCALE GENOMIC DNA]</scope>
    <source>
        <strain evidence="5 6">SG-29</strain>
    </source>
</reference>
<keyword evidence="6" id="KW-1185">Reference proteome</keyword>
<proteinExistence type="predicted"/>
<sequence length="759" mass="78987">MPTTTAPASDRPSLGARLSRLPSVMVSSRVRQVAFWSVVALGLGGVAFANGSLGIARTPPSVGVRIGLDLVAVFSVALAYLLLTGRRRQRLGTPTEPIRVLWRLLLLAVLLLGAEFSFSLLVEGAVDAKSRLPMDLPTALVAGSALVTEALFVAALLAGLRTLVLYRRKPLAVGLWRGLLLATLLLGLITAGMLPSDDGRRLATAFVLMLGSVFALACAFRQGWVGALSLRQRAIAAAAAALLGGALTGLFALRVTGGAARFPIADALMNGRTLAYSASVSVPVDLVIRLVLIAGVLYTLTATLVLLFQLPTSEALAQRAGERRAMRSLVDLSGQGLDVDSISQAVALAPVEAGLADAAWVALPDPDSGTLTPRIASAHPLSTQAASGAADHRALADGASGEPLVIEHAAADHRIRTRPGSDLGSLVALRLGTGPEAGTLIVARRSPEAFQPDDVAALETFAAHAGLTLANARLFASALERENLEREMALAREVQQRLLPETLPEVAGARLAAIEKPAQTVGGDYYDAVTIDDHCLGIIVADVSGKGAGAAFYMAEMKGIFQAASRLTRSPSEFLCRANEALSPSLKRGAFVSAIYGVLDAEAGTLSLARAGHCPALVVRAAPEASGEPTRTGAGESAVPSSDVARRTEYVRPDGLALGLDRGPLFERTLAETQITLAAGDVVILFTDGLVEARDASGEGYGYDRLADAAARLCARMDHCDPAALRDALLDDVARFSGHPETDDDVTVVVVAWDGLTPA</sequence>
<dbReference type="Proteomes" id="UP000216446">
    <property type="component" value="Unassembled WGS sequence"/>
</dbReference>
<dbReference type="Gene3D" id="3.30.450.40">
    <property type="match status" value="1"/>
</dbReference>
<feature type="transmembrane region" description="Helical" evidence="3">
    <location>
        <begin position="286"/>
        <end position="308"/>
    </location>
</feature>
<name>A0A259U147_9BACT</name>
<dbReference type="InterPro" id="IPR029016">
    <property type="entry name" value="GAF-like_dom_sf"/>
</dbReference>
<gene>
    <name evidence="5" type="ORF">BSZ36_11650</name>
</gene>
<evidence type="ECO:0000256" key="3">
    <source>
        <dbReference type="SAM" id="Phobius"/>
    </source>
</evidence>
<feature type="transmembrane region" description="Helical" evidence="3">
    <location>
        <begin position="104"/>
        <end position="122"/>
    </location>
</feature>
<dbReference type="PROSITE" id="PS51746">
    <property type="entry name" value="PPM_2"/>
    <property type="match status" value="1"/>
</dbReference>